<evidence type="ECO:0000313" key="3">
    <source>
        <dbReference type="Proteomes" id="UP000244924"/>
    </source>
</evidence>
<dbReference type="Proteomes" id="UP000244924">
    <property type="component" value="Unassembled WGS sequence"/>
</dbReference>
<dbReference type="RefSeq" id="WP_108854750.1">
    <property type="nucleotide sequence ID" value="NZ_OMOQ01000004.1"/>
</dbReference>
<feature type="chain" id="PRO_5015317091" description="TraB/GumN family protein" evidence="1">
    <location>
        <begin position="20"/>
        <end position="330"/>
    </location>
</feature>
<evidence type="ECO:0008006" key="4">
    <source>
        <dbReference type="Google" id="ProtNLM"/>
    </source>
</evidence>
<sequence>MLRLTLAFLLVLLPAAAPAAPCGGTNLMETLAPETRAEITARVDALPYARGNAWRAERGDDIVHIVGTYHFDDPRHDSIVERLGPAIDAAAVVLVEAGREEEAKLQSEMLAKPDRLFVLTGPTLPERLEEEDWQALSGAMQARGVPAFLAAKMQPWYVAMMLGIPLCAVGELEGGARGLDQRVMERAEENGIPVRALEPYDTVFSLFDELPADAQLEMIRMTLAIGDQAEDYSATLTDAYFGEDVRATWELGRFTAYELPGKTADEVDAELALMEDLLMVRRNRSWIPAIEKALAEGPVFAAFGALHLSGEDGVLALLEREGFTLTRLPF</sequence>
<dbReference type="InterPro" id="IPR002816">
    <property type="entry name" value="TraB/PrgY/GumN_fam"/>
</dbReference>
<feature type="signal peptide" evidence="1">
    <location>
        <begin position="1"/>
        <end position="19"/>
    </location>
</feature>
<protein>
    <recommendedName>
        <fullName evidence="4">TraB/GumN family protein</fullName>
    </recommendedName>
</protein>
<dbReference type="OrthoDB" id="9806326at2"/>
<proteinExistence type="predicted"/>
<name>A0A2R8BMT7_9RHOB</name>
<dbReference type="InterPro" id="IPR047111">
    <property type="entry name" value="YbaP-like"/>
</dbReference>
<organism evidence="2 3">
    <name type="scientific">Albidovulum aquaemixtae</name>
    <dbReference type="NCBI Taxonomy" id="1542388"/>
    <lineage>
        <taxon>Bacteria</taxon>
        <taxon>Pseudomonadati</taxon>
        <taxon>Pseudomonadota</taxon>
        <taxon>Alphaproteobacteria</taxon>
        <taxon>Rhodobacterales</taxon>
        <taxon>Paracoccaceae</taxon>
        <taxon>Albidovulum</taxon>
    </lineage>
</organism>
<evidence type="ECO:0000313" key="2">
    <source>
        <dbReference type="EMBL" id="SPH24742.1"/>
    </source>
</evidence>
<keyword evidence="1" id="KW-0732">Signal</keyword>
<reference evidence="2 3" key="1">
    <citation type="submission" date="2018-03" db="EMBL/GenBank/DDBJ databases">
        <authorList>
            <person name="Keele B.F."/>
        </authorList>
    </citation>
    <scope>NUCLEOTIDE SEQUENCE [LARGE SCALE GENOMIC DNA]</scope>
    <source>
        <strain evidence="2 3">CECT 8626</strain>
    </source>
</reference>
<dbReference type="AlphaFoldDB" id="A0A2R8BMT7"/>
<accession>A0A2R8BMT7</accession>
<dbReference type="Pfam" id="PF01963">
    <property type="entry name" value="TraB_PrgY_gumN"/>
    <property type="match status" value="1"/>
</dbReference>
<dbReference type="PANTHER" id="PTHR40590">
    <property type="entry name" value="CYTOPLASMIC PROTEIN-RELATED"/>
    <property type="match status" value="1"/>
</dbReference>
<dbReference type="PANTHER" id="PTHR40590:SF1">
    <property type="entry name" value="CYTOPLASMIC PROTEIN"/>
    <property type="match status" value="1"/>
</dbReference>
<dbReference type="EMBL" id="OMOQ01000004">
    <property type="protein sequence ID" value="SPH24742.1"/>
    <property type="molecule type" value="Genomic_DNA"/>
</dbReference>
<keyword evidence="3" id="KW-1185">Reference proteome</keyword>
<dbReference type="CDD" id="cd14789">
    <property type="entry name" value="Tiki"/>
    <property type="match status" value="1"/>
</dbReference>
<gene>
    <name evidence="2" type="ORF">DEA8626_03780</name>
</gene>
<evidence type="ECO:0000256" key="1">
    <source>
        <dbReference type="SAM" id="SignalP"/>
    </source>
</evidence>